<dbReference type="InterPro" id="IPR039941">
    <property type="entry name" value="TT30"/>
</dbReference>
<dbReference type="OMA" id="CCKHELY"/>
<evidence type="ECO:0000256" key="8">
    <source>
        <dbReference type="SAM" id="MobiDB-lite"/>
    </source>
</evidence>
<dbReference type="GeneID" id="7444596"/>
<feature type="compositionally biased region" description="Low complexity" evidence="8">
    <location>
        <begin position="375"/>
        <end position="390"/>
    </location>
</feature>
<dbReference type="Proteomes" id="UP000001449">
    <property type="component" value="Chromosome 6"/>
</dbReference>
<dbReference type="PANTHER" id="PTHR20931:SF0">
    <property type="entry name" value="TETRATRICOPEPTIDE REPEAT PROTEIN 30"/>
    <property type="match status" value="1"/>
</dbReference>
<dbReference type="InterPro" id="IPR019734">
    <property type="entry name" value="TPR_rpt"/>
</dbReference>
<evidence type="ECO:0000256" key="1">
    <source>
        <dbReference type="ARBA" id="ARBA00004138"/>
    </source>
</evidence>
<proteinExistence type="inferred from homology"/>
<dbReference type="KEGG" id="tps:THAPSDRAFT_23285"/>
<dbReference type="InParanoid" id="B8C4I9"/>
<evidence type="ECO:0000256" key="5">
    <source>
        <dbReference type="ARBA" id="ARBA00022803"/>
    </source>
</evidence>
<dbReference type="GO" id="GO:0030992">
    <property type="term" value="C:intraciliary transport particle B"/>
    <property type="evidence" value="ECO:0000318"/>
    <property type="project" value="GO_Central"/>
</dbReference>
<dbReference type="Pfam" id="PF13432">
    <property type="entry name" value="TPR_16"/>
    <property type="match status" value="1"/>
</dbReference>
<evidence type="ECO:0000313" key="10">
    <source>
        <dbReference type="Proteomes" id="UP000001449"/>
    </source>
</evidence>
<dbReference type="GO" id="GO:0005879">
    <property type="term" value="C:axonemal microtubule"/>
    <property type="evidence" value="ECO:0000318"/>
    <property type="project" value="GO_Central"/>
</dbReference>
<accession>B8C4I9</accession>
<dbReference type="PANTHER" id="PTHR20931">
    <property type="entry name" value="TETRATRICOPEPTIDE REPEAT PROTEIN 30"/>
    <property type="match status" value="1"/>
</dbReference>
<dbReference type="PaxDb" id="35128-Thaps23285"/>
<dbReference type="AlphaFoldDB" id="B8C4I9"/>
<dbReference type="HOGENOM" id="CLU_023760_0_0_1"/>
<evidence type="ECO:0000256" key="2">
    <source>
        <dbReference type="ARBA" id="ARBA00009522"/>
    </source>
</evidence>
<name>B8C4I9_THAPS</name>
<dbReference type="GO" id="GO:0120170">
    <property type="term" value="F:intraciliary transport particle B binding"/>
    <property type="evidence" value="ECO:0000318"/>
    <property type="project" value="GO_Central"/>
</dbReference>
<gene>
    <name evidence="9" type="ORF">THAPSDRAFT_23285</name>
</gene>
<evidence type="ECO:0000256" key="7">
    <source>
        <dbReference type="ARBA" id="ARBA00023273"/>
    </source>
</evidence>
<comment type="subcellular location">
    <subcellularLocation>
        <location evidence="1">Cell projection</location>
        <location evidence="1">Cilium</location>
    </subcellularLocation>
</comment>
<dbReference type="STRING" id="35128.B8C4I9"/>
<dbReference type="RefSeq" id="XP_002291227.1">
    <property type="nucleotide sequence ID" value="XM_002291191.1"/>
</dbReference>
<dbReference type="GO" id="GO:0042073">
    <property type="term" value="P:intraciliary transport"/>
    <property type="evidence" value="ECO:0000318"/>
    <property type="project" value="GO_Central"/>
</dbReference>
<keyword evidence="3" id="KW-0677">Repeat</keyword>
<organism evidence="9 10">
    <name type="scientific">Thalassiosira pseudonana</name>
    <name type="common">Marine diatom</name>
    <name type="synonym">Cyclotella nana</name>
    <dbReference type="NCBI Taxonomy" id="35128"/>
    <lineage>
        <taxon>Eukaryota</taxon>
        <taxon>Sar</taxon>
        <taxon>Stramenopiles</taxon>
        <taxon>Ochrophyta</taxon>
        <taxon>Bacillariophyta</taxon>
        <taxon>Coscinodiscophyceae</taxon>
        <taxon>Thalassiosirophycidae</taxon>
        <taxon>Thalassiosirales</taxon>
        <taxon>Thalassiosiraceae</taxon>
        <taxon>Thalassiosira</taxon>
    </lineage>
</organism>
<dbReference type="SMART" id="SM00028">
    <property type="entry name" value="TPR"/>
    <property type="match status" value="5"/>
</dbReference>
<dbReference type="Gene3D" id="1.25.40.10">
    <property type="entry name" value="Tetratricopeptide repeat domain"/>
    <property type="match status" value="2"/>
</dbReference>
<keyword evidence="10" id="KW-1185">Reference proteome</keyword>
<keyword evidence="7" id="KW-0966">Cell projection</keyword>
<reference evidence="9 10" key="2">
    <citation type="journal article" date="2008" name="Nature">
        <title>The Phaeodactylum genome reveals the evolutionary history of diatom genomes.</title>
        <authorList>
            <person name="Bowler C."/>
            <person name="Allen A.E."/>
            <person name="Badger J.H."/>
            <person name="Grimwood J."/>
            <person name="Jabbari K."/>
            <person name="Kuo A."/>
            <person name="Maheswari U."/>
            <person name="Martens C."/>
            <person name="Maumus F."/>
            <person name="Otillar R.P."/>
            <person name="Rayko E."/>
            <person name="Salamov A."/>
            <person name="Vandepoele K."/>
            <person name="Beszteri B."/>
            <person name="Gruber A."/>
            <person name="Heijde M."/>
            <person name="Katinka M."/>
            <person name="Mock T."/>
            <person name="Valentin K."/>
            <person name="Verret F."/>
            <person name="Berges J.A."/>
            <person name="Brownlee C."/>
            <person name="Cadoret J.P."/>
            <person name="Chiovitti A."/>
            <person name="Choi C.J."/>
            <person name="Coesel S."/>
            <person name="De Martino A."/>
            <person name="Detter J.C."/>
            <person name="Durkin C."/>
            <person name="Falciatore A."/>
            <person name="Fournet J."/>
            <person name="Haruta M."/>
            <person name="Huysman M.J."/>
            <person name="Jenkins B.D."/>
            <person name="Jiroutova K."/>
            <person name="Jorgensen R.E."/>
            <person name="Joubert Y."/>
            <person name="Kaplan A."/>
            <person name="Kroger N."/>
            <person name="Kroth P.G."/>
            <person name="La Roche J."/>
            <person name="Lindquist E."/>
            <person name="Lommer M."/>
            <person name="Martin-Jezequel V."/>
            <person name="Lopez P.J."/>
            <person name="Lucas S."/>
            <person name="Mangogna M."/>
            <person name="McGinnis K."/>
            <person name="Medlin L.K."/>
            <person name="Montsant A."/>
            <person name="Oudot-Le Secq M.P."/>
            <person name="Napoli C."/>
            <person name="Obornik M."/>
            <person name="Parker M.S."/>
            <person name="Petit J.L."/>
            <person name="Porcel B.M."/>
            <person name="Poulsen N."/>
            <person name="Robison M."/>
            <person name="Rychlewski L."/>
            <person name="Rynearson T.A."/>
            <person name="Schmutz J."/>
            <person name="Shapiro H."/>
            <person name="Siaut M."/>
            <person name="Stanley M."/>
            <person name="Sussman M.R."/>
            <person name="Taylor A.R."/>
            <person name="Vardi A."/>
            <person name="von Dassow P."/>
            <person name="Vyverman W."/>
            <person name="Willis A."/>
            <person name="Wyrwicz L.S."/>
            <person name="Rokhsar D.S."/>
            <person name="Weissenbach J."/>
            <person name="Armbrust E.V."/>
            <person name="Green B.R."/>
            <person name="Van de Peer Y."/>
            <person name="Grigoriev I.V."/>
        </authorList>
    </citation>
    <scope>NUCLEOTIDE SEQUENCE [LARGE SCALE GENOMIC DNA]</scope>
    <source>
        <strain evidence="9 10">CCMP1335</strain>
    </source>
</reference>
<evidence type="ECO:0000256" key="4">
    <source>
        <dbReference type="ARBA" id="ARBA00022794"/>
    </source>
</evidence>
<keyword evidence="4" id="KW-0970">Cilium biogenesis/degradation</keyword>
<keyword evidence="5" id="KW-0802">TPR repeat</keyword>
<comment type="similarity">
    <text evidence="2">Belongs to the TTC30/dfy-1/fleer family.</text>
</comment>
<reference evidence="9 10" key="1">
    <citation type="journal article" date="2004" name="Science">
        <title>The genome of the diatom Thalassiosira pseudonana: ecology, evolution, and metabolism.</title>
        <authorList>
            <person name="Armbrust E.V."/>
            <person name="Berges J.A."/>
            <person name="Bowler C."/>
            <person name="Green B.R."/>
            <person name="Martinez D."/>
            <person name="Putnam N.H."/>
            <person name="Zhou S."/>
            <person name="Allen A.E."/>
            <person name="Apt K.E."/>
            <person name="Bechner M."/>
            <person name="Brzezinski M.A."/>
            <person name="Chaal B.K."/>
            <person name="Chiovitti A."/>
            <person name="Davis A.K."/>
            <person name="Demarest M.S."/>
            <person name="Detter J.C."/>
            <person name="Glavina T."/>
            <person name="Goodstein D."/>
            <person name="Hadi M.Z."/>
            <person name="Hellsten U."/>
            <person name="Hildebrand M."/>
            <person name="Jenkins B.D."/>
            <person name="Jurka J."/>
            <person name="Kapitonov V.V."/>
            <person name="Kroger N."/>
            <person name="Lau W.W."/>
            <person name="Lane T.W."/>
            <person name="Larimer F.W."/>
            <person name="Lippmeier J.C."/>
            <person name="Lucas S."/>
            <person name="Medina M."/>
            <person name="Montsant A."/>
            <person name="Obornik M."/>
            <person name="Parker M.S."/>
            <person name="Palenik B."/>
            <person name="Pazour G.J."/>
            <person name="Richardson P.M."/>
            <person name="Rynearson T.A."/>
            <person name="Saito M.A."/>
            <person name="Schwartz D.C."/>
            <person name="Thamatrakoln K."/>
            <person name="Valentin K."/>
            <person name="Vardi A."/>
            <person name="Wilkerson F.P."/>
            <person name="Rokhsar D.S."/>
        </authorList>
    </citation>
    <scope>NUCLEOTIDE SEQUENCE [LARGE SCALE GENOMIC DNA]</scope>
    <source>
        <strain evidence="9 10">CCMP1335</strain>
    </source>
</reference>
<sequence length="646" mass="73119">MQATRHTSTARVYDYIRDGEYEKAIEIFETNLDIPRTRPALSLLAYCSYHNQDYARAAEFYEELVALCPETEEYQVYFTQSLVMAEAFLDATRVSSAITSSSSHSQRWLLLKAQAELEEGLLSASTSTLARCMEDDPETILSLAAVEYRAGKYSNALEKCRIAKEIMGNLPMLSYFTALCHYKLGQYDLAMDLVDGIIAVMREEQLGTDNPKFWQQESTFVVEAFNLKAALCHEEKQYHAAKDVLKELCELHDDENLDTITIHNDAIINLEKDPSVGMQKLSYLLSNASFPPETLGNLLTVYVSHGQEDAAAELFESNKQHINELIPPELYAYLNAAILSFSSPHEAYSMLETLVAKYTPRLRASMKQLEVEAQASSSPASTSRPATASRKGAQSLADATQTYATLVEDYIPILMLQAKLHWDEKQYERAEELLCKSADFCRGNDSWRLNMSHCLLAQQNKYEECIQYYELELLAKEESETDLLKVPANALANLCLAYVMTNQNEAAEAIMKAVEQEEHQQSAIGNERTYHSCMINLVIGTLYCEKGNFEFGISRVCKSLEPFNKNLSQDTWFYTKRCLLTLASKVAKLMAVLKDNMIQEIMYFLDDVETNCKQFVLDGEEVQLDSLTIIASEARQLKHIFIKLCA</sequence>
<evidence type="ECO:0000256" key="6">
    <source>
        <dbReference type="ARBA" id="ARBA00023069"/>
    </source>
</evidence>
<protein>
    <submittedName>
        <fullName evidence="9">Uncharacterized protein</fullName>
    </submittedName>
</protein>
<dbReference type="InterPro" id="IPR011990">
    <property type="entry name" value="TPR-like_helical_dom_sf"/>
</dbReference>
<dbReference type="EMBL" id="CM000643">
    <property type="protein sequence ID" value="EED91334.1"/>
    <property type="molecule type" value="Genomic_DNA"/>
</dbReference>
<evidence type="ECO:0000256" key="3">
    <source>
        <dbReference type="ARBA" id="ARBA00022737"/>
    </source>
</evidence>
<feature type="region of interest" description="Disordered" evidence="8">
    <location>
        <begin position="373"/>
        <end position="393"/>
    </location>
</feature>
<dbReference type="eggNOG" id="KOG4340">
    <property type="taxonomic scope" value="Eukaryota"/>
</dbReference>
<dbReference type="SUPFAM" id="SSF48452">
    <property type="entry name" value="TPR-like"/>
    <property type="match status" value="2"/>
</dbReference>
<evidence type="ECO:0000313" key="9">
    <source>
        <dbReference type="EMBL" id="EED91334.1"/>
    </source>
</evidence>
<keyword evidence="6" id="KW-0969">Cilium</keyword>